<gene>
    <name evidence="2" type="ORF">COS99_07880</name>
</gene>
<accession>A0A2J0KRG2</accession>
<keyword evidence="1" id="KW-0812">Transmembrane</keyword>
<sequence length="62" mass="6487">MGKSVVAESNVADLILSIMVMASATAILCSFAPFIQFVVTSMVEDMAATAIEKMSIAISSSR</sequence>
<protein>
    <submittedName>
        <fullName evidence="2">Uncharacterized protein</fullName>
    </submittedName>
</protein>
<organism evidence="2 3">
    <name type="scientific">Candidatus Aquitaenariimonas noxiae</name>
    <dbReference type="NCBI Taxonomy" id="1974741"/>
    <lineage>
        <taxon>Bacteria</taxon>
        <taxon>Pseudomonadati</taxon>
        <taxon>Candidatus Omnitrophota</taxon>
        <taxon>Candidatus Aquitaenariimonas</taxon>
    </lineage>
</organism>
<comment type="caution">
    <text evidence="2">The sequence shown here is derived from an EMBL/GenBank/DDBJ whole genome shotgun (WGS) entry which is preliminary data.</text>
</comment>
<evidence type="ECO:0000313" key="2">
    <source>
        <dbReference type="EMBL" id="PIU40975.1"/>
    </source>
</evidence>
<dbReference type="EMBL" id="PEWV01000074">
    <property type="protein sequence ID" value="PIU40975.1"/>
    <property type="molecule type" value="Genomic_DNA"/>
</dbReference>
<evidence type="ECO:0000256" key="1">
    <source>
        <dbReference type="SAM" id="Phobius"/>
    </source>
</evidence>
<name>A0A2J0KRG2_9BACT</name>
<proteinExistence type="predicted"/>
<keyword evidence="1" id="KW-1133">Transmembrane helix</keyword>
<keyword evidence="1" id="KW-0472">Membrane</keyword>
<feature type="transmembrane region" description="Helical" evidence="1">
    <location>
        <begin position="14"/>
        <end position="39"/>
    </location>
</feature>
<dbReference type="Proteomes" id="UP000230052">
    <property type="component" value="Unassembled WGS sequence"/>
</dbReference>
<evidence type="ECO:0000313" key="3">
    <source>
        <dbReference type="Proteomes" id="UP000230052"/>
    </source>
</evidence>
<reference evidence="2 3" key="1">
    <citation type="submission" date="2017-09" db="EMBL/GenBank/DDBJ databases">
        <title>Depth-based differentiation of microbial function through sediment-hosted aquifers and enrichment of novel symbionts in the deep terrestrial subsurface.</title>
        <authorList>
            <person name="Probst A.J."/>
            <person name="Ladd B."/>
            <person name="Jarett J.K."/>
            <person name="Geller-Mcgrath D.E."/>
            <person name="Sieber C.M."/>
            <person name="Emerson J.B."/>
            <person name="Anantharaman K."/>
            <person name="Thomas B.C."/>
            <person name="Malmstrom R."/>
            <person name="Stieglmeier M."/>
            <person name="Klingl A."/>
            <person name="Woyke T."/>
            <person name="Ryan C.M."/>
            <person name="Banfield J.F."/>
        </authorList>
    </citation>
    <scope>NUCLEOTIDE SEQUENCE [LARGE SCALE GENOMIC DNA]</scope>
    <source>
        <strain evidence="2">CG07_land_8_20_14_0_80_42_15</strain>
    </source>
</reference>
<dbReference type="AlphaFoldDB" id="A0A2J0KRG2"/>